<gene>
    <name evidence="2" type="ORF">SAMN04489725_1365</name>
</gene>
<evidence type="ECO:0000313" key="3">
    <source>
        <dbReference type="Proteomes" id="UP000182589"/>
    </source>
</evidence>
<dbReference type="Gene3D" id="1.10.10.2910">
    <property type="match status" value="1"/>
</dbReference>
<sequence>MDIPALIQNLYLSHGICRPEHIDLDYTAAKLGFEVHYIPRRSCCLKLAGKYELIVDKRQNRSVQRVHLAHEMGHAILHTGDQTEIVMWGRLRQEYQARNFAFEALAPSFMLQSISVLSESLSSLSERFNVPVEWMYERLSSCPVAVAEEKSEFVAL</sequence>
<accession>A0A1H2YGS9</accession>
<reference evidence="3" key="1">
    <citation type="submission" date="2016-10" db="EMBL/GenBank/DDBJ databases">
        <authorList>
            <person name="Varghese N."/>
        </authorList>
    </citation>
    <scope>NUCLEOTIDE SEQUENCE [LARGE SCALE GENOMIC DNA]</scope>
    <source>
        <strain evidence="3">DSM 12489</strain>
    </source>
</reference>
<name>A0A1H2YGS9_9BACL</name>
<evidence type="ECO:0000313" key="2">
    <source>
        <dbReference type="EMBL" id="SDX03759.1"/>
    </source>
</evidence>
<keyword evidence="3" id="KW-1185">Reference proteome</keyword>
<proteinExistence type="predicted"/>
<dbReference type="EMBL" id="FNOJ01000036">
    <property type="protein sequence ID" value="SDX03759.1"/>
    <property type="molecule type" value="Genomic_DNA"/>
</dbReference>
<feature type="domain" description="IrrE N-terminal-like" evidence="1">
    <location>
        <begin position="50"/>
        <end position="140"/>
    </location>
</feature>
<organism evidence="2 3">
    <name type="scientific">Alicyclobacillus hesperidum</name>
    <dbReference type="NCBI Taxonomy" id="89784"/>
    <lineage>
        <taxon>Bacteria</taxon>
        <taxon>Bacillati</taxon>
        <taxon>Bacillota</taxon>
        <taxon>Bacilli</taxon>
        <taxon>Bacillales</taxon>
        <taxon>Alicyclobacillaceae</taxon>
        <taxon>Alicyclobacillus</taxon>
    </lineage>
</organism>
<dbReference type="Proteomes" id="UP000182589">
    <property type="component" value="Unassembled WGS sequence"/>
</dbReference>
<evidence type="ECO:0000259" key="1">
    <source>
        <dbReference type="Pfam" id="PF06114"/>
    </source>
</evidence>
<dbReference type="AlphaFoldDB" id="A0A1H2YGS9"/>
<protein>
    <submittedName>
        <fullName evidence="2">Zn-dependent peptidase ImmA, M78 family</fullName>
    </submittedName>
</protein>
<dbReference type="RefSeq" id="WP_074693949.1">
    <property type="nucleotide sequence ID" value="NZ_FNOJ01000036.1"/>
</dbReference>
<dbReference type="Pfam" id="PF06114">
    <property type="entry name" value="Peptidase_M78"/>
    <property type="match status" value="1"/>
</dbReference>
<dbReference type="InterPro" id="IPR010359">
    <property type="entry name" value="IrrE_HExxH"/>
</dbReference>
<dbReference type="STRING" id="89784.SAMN04489725_1365"/>